<feature type="transmembrane region" description="Helical" evidence="8">
    <location>
        <begin position="312"/>
        <end position="331"/>
    </location>
</feature>
<dbReference type="InterPro" id="IPR041894">
    <property type="entry name" value="PBP2_ProX-like"/>
</dbReference>
<feature type="transmembrane region" description="Helical" evidence="8">
    <location>
        <begin position="468"/>
        <end position="490"/>
    </location>
</feature>
<dbReference type="SUPFAM" id="SSF161098">
    <property type="entry name" value="MetI-like"/>
    <property type="match status" value="1"/>
</dbReference>
<comment type="subcellular location">
    <subcellularLocation>
        <location evidence="1 8">Cell membrane</location>
        <topology evidence="1 8">Multi-pass membrane protein</topology>
    </subcellularLocation>
</comment>
<evidence type="ECO:0000256" key="4">
    <source>
        <dbReference type="ARBA" id="ARBA00022989"/>
    </source>
</evidence>
<dbReference type="InterPro" id="IPR035906">
    <property type="entry name" value="MetI-like_sf"/>
</dbReference>
<evidence type="ECO:0000259" key="9">
    <source>
        <dbReference type="PROSITE" id="PS50928"/>
    </source>
</evidence>
<dbReference type="Proteomes" id="UP000221734">
    <property type="component" value="Chromosome Kuenenia_stuttgartiensis_MBR1"/>
</dbReference>
<dbReference type="CDD" id="cd13607">
    <property type="entry name" value="PBP2_AfProX_like"/>
    <property type="match status" value="1"/>
</dbReference>
<feature type="transmembrane region" description="Helical" evidence="8">
    <location>
        <begin position="435"/>
        <end position="456"/>
    </location>
</feature>
<feature type="domain" description="ABC transmembrane type-1" evidence="9">
    <location>
        <begin position="308"/>
        <end position="491"/>
    </location>
</feature>
<comment type="similarity">
    <text evidence="8">Belongs to the binding-protein-dependent transport system permease family.</text>
</comment>
<accession>A0A2C9CLI4</accession>
<dbReference type="RefSeq" id="WP_099326841.1">
    <property type="nucleotide sequence ID" value="NZ_LT934425.1"/>
</dbReference>
<dbReference type="Pfam" id="PF04069">
    <property type="entry name" value="OpuAC"/>
    <property type="match status" value="1"/>
</dbReference>
<feature type="transmembrane region" description="Helical" evidence="8">
    <location>
        <begin position="369"/>
        <end position="386"/>
    </location>
</feature>
<reference evidence="11" key="1">
    <citation type="submission" date="2017-10" db="EMBL/GenBank/DDBJ databases">
        <authorList>
            <person name="Frank J."/>
        </authorList>
    </citation>
    <scope>NUCLEOTIDE SEQUENCE [LARGE SCALE GENOMIC DNA]</scope>
</reference>
<dbReference type="InterPro" id="IPR051204">
    <property type="entry name" value="ABC_transp_perm/SBD"/>
</dbReference>
<evidence type="ECO:0000256" key="7">
    <source>
        <dbReference type="ARBA" id="ARBA00035652"/>
    </source>
</evidence>
<dbReference type="PANTHER" id="PTHR30177">
    <property type="entry name" value="GLYCINE BETAINE/L-PROLINE TRANSPORT SYSTEM PERMEASE PROTEIN PROW"/>
    <property type="match status" value="1"/>
</dbReference>
<evidence type="ECO:0000256" key="3">
    <source>
        <dbReference type="ARBA" id="ARBA00022692"/>
    </source>
</evidence>
<evidence type="ECO:0000256" key="1">
    <source>
        <dbReference type="ARBA" id="ARBA00004651"/>
    </source>
</evidence>
<sequence>MKTYFFVIYLFLCNAVFAYLFPLTAYSSTPKIKIGSKKFTESVILGEIVNHLLKSTGEQPIYLRELGGTRVLWNALLKCEIDIYPEYTGTISEEILAGEEVRSEEEIRQALIKRGIKMTDALGFNNTYAIGMKEEVAEKLKIRKISDLQRHPDLKFGFGNEFMDRGDGWPILRRHYNLPQQNVRGLDHDLAYRGLEKGIIQAIDTYSTDAKIRYYNLRLLEDDMNHFPAYNAVILYRSDLEERAPHVVTVLKKIENKISRLEMVKMNFRANMEMIPENRIAADFLSESLSLETESYEETAISRLLRLTTEHLYLVTISLSAAILTSIPLGIVSAKRTTLGQIILAIVGVLQTIPSLALLVFMIPLLGIGGPPAITALFLYSLLPIVRNTYTGLHDIPSHIRESAEALGLPPGARLRLVELPMASRSILAGIKTSAVINVGTATLGALIGAGGYGQLILTGIRLDNISLILQGAVPAAVLALIVQGGFEALERFFVPKGLRLKPTV</sequence>
<keyword evidence="5 8" id="KW-0472">Membrane</keyword>
<dbReference type="GO" id="GO:0031460">
    <property type="term" value="P:glycine betaine transport"/>
    <property type="evidence" value="ECO:0007669"/>
    <property type="project" value="TreeGrafter"/>
</dbReference>
<dbReference type="OrthoDB" id="9801163at2"/>
<dbReference type="InterPro" id="IPR007210">
    <property type="entry name" value="ABC_Gly_betaine_transp_sub-bd"/>
</dbReference>
<protein>
    <recommendedName>
        <fullName evidence="9">ABC transmembrane type-1 domain-containing protein</fullName>
    </recommendedName>
</protein>
<evidence type="ECO:0000313" key="11">
    <source>
        <dbReference type="Proteomes" id="UP000221734"/>
    </source>
</evidence>
<feature type="transmembrane region" description="Helical" evidence="8">
    <location>
        <begin position="343"/>
        <end position="363"/>
    </location>
</feature>
<dbReference type="AlphaFoldDB" id="A0A2C9CLI4"/>
<dbReference type="Gene3D" id="3.40.190.120">
    <property type="entry name" value="Osmoprotection protein (prox), domain 2"/>
    <property type="match status" value="1"/>
</dbReference>
<proteinExistence type="inferred from homology"/>
<dbReference type="Pfam" id="PF00528">
    <property type="entry name" value="BPD_transp_1"/>
    <property type="match status" value="1"/>
</dbReference>
<organism evidence="10 11">
    <name type="scientific">Kuenenia stuttgartiensis</name>
    <dbReference type="NCBI Taxonomy" id="174633"/>
    <lineage>
        <taxon>Bacteria</taxon>
        <taxon>Pseudomonadati</taxon>
        <taxon>Planctomycetota</taxon>
        <taxon>Candidatus Brocadiia</taxon>
        <taxon>Candidatus Brocadiales</taxon>
        <taxon>Candidatus Brocadiaceae</taxon>
        <taxon>Candidatus Kuenenia</taxon>
    </lineage>
</organism>
<comment type="similarity">
    <text evidence="6">In the C-terminal section; belongs to the OsmX family.</text>
</comment>
<name>A0A2C9CLI4_KUEST</name>
<dbReference type="Gene3D" id="3.40.190.10">
    <property type="entry name" value="Periplasmic binding protein-like II"/>
    <property type="match status" value="1"/>
</dbReference>
<gene>
    <name evidence="10" type="primary">opuBC</name>
    <name evidence="10" type="ORF">KSMBR1_3976</name>
</gene>
<dbReference type="GO" id="GO:0022857">
    <property type="term" value="F:transmembrane transporter activity"/>
    <property type="evidence" value="ECO:0007669"/>
    <property type="project" value="InterPro"/>
</dbReference>
<dbReference type="PANTHER" id="PTHR30177:SF4">
    <property type="entry name" value="OSMOPROTECTANT IMPORT PERMEASE PROTEIN OSMW"/>
    <property type="match status" value="1"/>
</dbReference>
<dbReference type="Gene3D" id="1.10.3720.10">
    <property type="entry name" value="MetI-like"/>
    <property type="match status" value="1"/>
</dbReference>
<evidence type="ECO:0000256" key="8">
    <source>
        <dbReference type="RuleBase" id="RU363032"/>
    </source>
</evidence>
<dbReference type="SUPFAM" id="SSF53850">
    <property type="entry name" value="Periplasmic binding protein-like II"/>
    <property type="match status" value="1"/>
</dbReference>
<dbReference type="KEGG" id="kst:KSMBR1_3976"/>
<evidence type="ECO:0000256" key="6">
    <source>
        <dbReference type="ARBA" id="ARBA00035642"/>
    </source>
</evidence>
<dbReference type="GO" id="GO:0043190">
    <property type="term" value="C:ATP-binding cassette (ABC) transporter complex"/>
    <property type="evidence" value="ECO:0007669"/>
    <property type="project" value="InterPro"/>
</dbReference>
<keyword evidence="3 8" id="KW-0812">Transmembrane</keyword>
<comment type="similarity">
    <text evidence="7">In the N-terminal section; belongs to the binding-protein-dependent transport system permease family.</text>
</comment>
<dbReference type="CDD" id="cd06261">
    <property type="entry name" value="TM_PBP2"/>
    <property type="match status" value="1"/>
</dbReference>
<dbReference type="FunFam" id="1.10.3720.10:FF:000001">
    <property type="entry name" value="Glycine betaine ABC transporter, permease"/>
    <property type="match status" value="1"/>
</dbReference>
<evidence type="ECO:0000256" key="2">
    <source>
        <dbReference type="ARBA" id="ARBA00022448"/>
    </source>
</evidence>
<evidence type="ECO:0000256" key="5">
    <source>
        <dbReference type="ARBA" id="ARBA00023136"/>
    </source>
</evidence>
<dbReference type="PROSITE" id="PS50928">
    <property type="entry name" value="ABC_TM1"/>
    <property type="match status" value="1"/>
</dbReference>
<dbReference type="EMBL" id="LT934425">
    <property type="protein sequence ID" value="SOH06448.1"/>
    <property type="molecule type" value="Genomic_DNA"/>
</dbReference>
<keyword evidence="11" id="KW-1185">Reference proteome</keyword>
<evidence type="ECO:0000313" key="10">
    <source>
        <dbReference type="EMBL" id="SOH06448.1"/>
    </source>
</evidence>
<dbReference type="InterPro" id="IPR000515">
    <property type="entry name" value="MetI-like"/>
</dbReference>
<keyword evidence="4 8" id="KW-1133">Transmembrane helix</keyword>
<keyword evidence="2 8" id="KW-0813">Transport</keyword>